<proteinExistence type="predicted"/>
<evidence type="ECO:0000313" key="2">
    <source>
        <dbReference type="Proteomes" id="UP000265618"/>
    </source>
</evidence>
<gene>
    <name evidence="1" type="ORF">KIPB_008784</name>
</gene>
<sequence>AVGRLILLFSDKLHVLDTVSGDCAALAEWPRDEKGRSYRFNLKLGTRILRMNFNPYWETHPVCALYTLNPALLYPSEERGWGRVLEWDKDRRGRLGLPGVE</sequence>
<reference evidence="1 2" key="1">
    <citation type="journal article" date="2018" name="PLoS ONE">
        <title>The draft genome of Kipferlia bialata reveals reductive genome evolution in fornicate parasites.</title>
        <authorList>
            <person name="Tanifuji G."/>
            <person name="Takabayashi S."/>
            <person name="Kume K."/>
            <person name="Takagi M."/>
            <person name="Nakayama T."/>
            <person name="Kamikawa R."/>
            <person name="Inagaki Y."/>
            <person name="Hashimoto T."/>
        </authorList>
    </citation>
    <scope>NUCLEOTIDE SEQUENCE [LARGE SCALE GENOMIC DNA]</scope>
    <source>
        <strain evidence="1">NY0173</strain>
    </source>
</reference>
<dbReference type="EMBL" id="BDIP01002808">
    <property type="protein sequence ID" value="GIQ86857.1"/>
    <property type="molecule type" value="Genomic_DNA"/>
</dbReference>
<keyword evidence="2" id="KW-1185">Reference proteome</keyword>
<protein>
    <submittedName>
        <fullName evidence="1">Uncharacterized protein</fullName>
    </submittedName>
</protein>
<organism evidence="1 2">
    <name type="scientific">Kipferlia bialata</name>
    <dbReference type="NCBI Taxonomy" id="797122"/>
    <lineage>
        <taxon>Eukaryota</taxon>
        <taxon>Metamonada</taxon>
        <taxon>Carpediemonas-like organisms</taxon>
        <taxon>Kipferlia</taxon>
    </lineage>
</organism>
<accession>A0A9K3D265</accession>
<dbReference type="Proteomes" id="UP000265618">
    <property type="component" value="Unassembled WGS sequence"/>
</dbReference>
<dbReference type="AlphaFoldDB" id="A0A9K3D265"/>
<feature type="non-terminal residue" evidence="1">
    <location>
        <position position="1"/>
    </location>
</feature>
<name>A0A9K3D265_9EUKA</name>
<comment type="caution">
    <text evidence="1">The sequence shown here is derived from an EMBL/GenBank/DDBJ whole genome shotgun (WGS) entry which is preliminary data.</text>
</comment>
<evidence type="ECO:0000313" key="1">
    <source>
        <dbReference type="EMBL" id="GIQ86857.1"/>
    </source>
</evidence>